<evidence type="ECO:0000256" key="7">
    <source>
        <dbReference type="SAM" id="Phobius"/>
    </source>
</evidence>
<organism evidence="8 9">
    <name type="scientific">Euroglyphus maynei</name>
    <name type="common">Mayne's house dust mite</name>
    <dbReference type="NCBI Taxonomy" id="6958"/>
    <lineage>
        <taxon>Eukaryota</taxon>
        <taxon>Metazoa</taxon>
        <taxon>Ecdysozoa</taxon>
        <taxon>Arthropoda</taxon>
        <taxon>Chelicerata</taxon>
        <taxon>Arachnida</taxon>
        <taxon>Acari</taxon>
        <taxon>Acariformes</taxon>
        <taxon>Sarcoptiformes</taxon>
        <taxon>Astigmata</taxon>
        <taxon>Psoroptidia</taxon>
        <taxon>Analgoidea</taxon>
        <taxon>Pyroglyphidae</taxon>
        <taxon>Pyroglyphinae</taxon>
        <taxon>Euroglyphus</taxon>
    </lineage>
</organism>
<dbReference type="InterPro" id="IPR002259">
    <property type="entry name" value="Eqnu_transpt"/>
</dbReference>
<dbReference type="OrthoDB" id="10014563at2759"/>
<sequence length="599" mass="68490">DRKKQQQRSIQDQESSLSAIYSSSSSTTAFGREFFPPPRDQYGLIYISLVMAGIGFLLPYNSFMIAVDYFQQRFPDTTIIFDMSATYIVMTFFTVIIQNLFVEIIPFGWRLNFGYLLALLFMMFAVIWEIWLRLGSYLDNLIIISIIAVGCSIQQSTFYGYTSMLPKRYVQAVMTGESAAGVFVSFNRIVTKILYPTEPEFNTVLFFSISIIVISICAVVHVVILPRTDFIRYHLFLCHDNHDNNNNPNGRIKFDDPNSVRIMHQINENVGLVNMYHRKESEAIMNSKNLLPQQQQQSDLIGNNTTTNLQTNNAQNILRTDSTEFCFVVYLIVFSSFFSLSDKNIRRLMATLHQKYIIRRDIILQIWPFISTIIIVYLVTLTIFPGIESEIYSCRFGDWFPIILMAVFNMTDFFGKLMSTLFFRIHHKHLLLIALCRFTLIPLFAWSIMPRQEPFFTNAFWPITFSILLGLTNGIFGSLPMILAPFKVSEQWREITGNLMTFSYVIGLTAGSFASYLLNNWTLPSSPTLSSDRIQHYCPSDLMITSTTTVATATTNILLDNNTMATILSTSTISTPINLTTIMNNITSTLNTSMIIDPI</sequence>
<feature type="transmembrane region" description="Helical" evidence="7">
    <location>
        <begin position="202"/>
        <end position="224"/>
    </location>
</feature>
<protein>
    <recommendedName>
        <fullName evidence="10">Equilibrative nucleoside transporter 4-like protein</fullName>
    </recommendedName>
</protein>
<feature type="transmembrane region" description="Helical" evidence="7">
    <location>
        <begin position="44"/>
        <end position="67"/>
    </location>
</feature>
<keyword evidence="3" id="KW-0813">Transport</keyword>
<dbReference type="EMBL" id="MUJZ01025920">
    <property type="protein sequence ID" value="OTF78872.1"/>
    <property type="molecule type" value="Genomic_DNA"/>
</dbReference>
<evidence type="ECO:0000256" key="5">
    <source>
        <dbReference type="ARBA" id="ARBA00022989"/>
    </source>
</evidence>
<evidence type="ECO:0000313" key="8">
    <source>
        <dbReference type="EMBL" id="OTF78872.1"/>
    </source>
</evidence>
<feature type="transmembrane region" description="Helical" evidence="7">
    <location>
        <begin position="113"/>
        <end position="131"/>
    </location>
</feature>
<keyword evidence="6 7" id="KW-0472">Membrane</keyword>
<dbReference type="Pfam" id="PF01733">
    <property type="entry name" value="Nucleoside_tran"/>
    <property type="match status" value="1"/>
</dbReference>
<dbReference type="PANTHER" id="PTHR10332:SF10">
    <property type="entry name" value="EQUILIBRATIVE NUCLEOSIDE TRANSPORTER 4"/>
    <property type="match status" value="1"/>
</dbReference>
<evidence type="ECO:0000256" key="1">
    <source>
        <dbReference type="ARBA" id="ARBA00004141"/>
    </source>
</evidence>
<feature type="transmembrane region" description="Helical" evidence="7">
    <location>
        <begin position="322"/>
        <end position="341"/>
    </location>
</feature>
<reference evidence="8 9" key="1">
    <citation type="submission" date="2017-03" db="EMBL/GenBank/DDBJ databases">
        <title>Genome Survey of Euroglyphus maynei.</title>
        <authorList>
            <person name="Arlian L.G."/>
            <person name="Morgan M.S."/>
            <person name="Rider S.D."/>
        </authorList>
    </citation>
    <scope>NUCLEOTIDE SEQUENCE [LARGE SCALE GENOMIC DNA]</scope>
    <source>
        <strain evidence="8">Arlian Lab</strain>
        <tissue evidence="8">Whole body</tissue>
    </source>
</reference>
<keyword evidence="4 7" id="KW-0812">Transmembrane</keyword>
<feature type="transmembrane region" description="Helical" evidence="7">
    <location>
        <begin position="138"/>
        <end position="157"/>
    </location>
</feature>
<evidence type="ECO:0000256" key="6">
    <source>
        <dbReference type="ARBA" id="ARBA00023136"/>
    </source>
</evidence>
<dbReference type="PANTHER" id="PTHR10332">
    <property type="entry name" value="EQUILIBRATIVE NUCLEOSIDE TRANSPORTER"/>
    <property type="match status" value="1"/>
</dbReference>
<feature type="transmembrane region" description="Helical" evidence="7">
    <location>
        <begin position="362"/>
        <end position="387"/>
    </location>
</feature>
<feature type="transmembrane region" description="Helical" evidence="7">
    <location>
        <begin position="79"/>
        <end position="101"/>
    </location>
</feature>
<proteinExistence type="inferred from homology"/>
<evidence type="ECO:0008006" key="10">
    <source>
        <dbReference type="Google" id="ProtNLM"/>
    </source>
</evidence>
<keyword evidence="9" id="KW-1185">Reference proteome</keyword>
<comment type="subcellular location">
    <subcellularLocation>
        <location evidence="1">Membrane</location>
        <topology evidence="1">Multi-pass membrane protein</topology>
    </subcellularLocation>
</comment>
<feature type="transmembrane region" description="Helical" evidence="7">
    <location>
        <begin position="399"/>
        <end position="418"/>
    </location>
</feature>
<feature type="transmembrane region" description="Helical" evidence="7">
    <location>
        <begin position="430"/>
        <end position="448"/>
    </location>
</feature>
<keyword evidence="5 7" id="KW-1133">Transmembrane helix</keyword>
<accession>A0A1Y3BDD3</accession>
<comment type="similarity">
    <text evidence="2">Belongs to the SLC29A/ENT transporter (TC 2.A.57) family.</text>
</comment>
<comment type="caution">
    <text evidence="8">The sequence shown here is derived from an EMBL/GenBank/DDBJ whole genome shotgun (WGS) entry which is preliminary data.</text>
</comment>
<evidence type="ECO:0000256" key="2">
    <source>
        <dbReference type="ARBA" id="ARBA00007965"/>
    </source>
</evidence>
<evidence type="ECO:0000256" key="3">
    <source>
        <dbReference type="ARBA" id="ARBA00022448"/>
    </source>
</evidence>
<dbReference type="AlphaFoldDB" id="A0A1Y3BDD3"/>
<evidence type="ECO:0000313" key="9">
    <source>
        <dbReference type="Proteomes" id="UP000194236"/>
    </source>
</evidence>
<feature type="transmembrane region" description="Helical" evidence="7">
    <location>
        <begin position="495"/>
        <end position="518"/>
    </location>
</feature>
<gene>
    <name evidence="8" type="ORF">BLA29_002769</name>
</gene>
<dbReference type="Proteomes" id="UP000194236">
    <property type="component" value="Unassembled WGS sequence"/>
</dbReference>
<feature type="non-terminal residue" evidence="8">
    <location>
        <position position="1"/>
    </location>
</feature>
<feature type="transmembrane region" description="Helical" evidence="7">
    <location>
        <begin position="460"/>
        <end position="483"/>
    </location>
</feature>
<dbReference type="GO" id="GO:0008504">
    <property type="term" value="F:monoamine transmembrane transporter activity"/>
    <property type="evidence" value="ECO:0007669"/>
    <property type="project" value="TreeGrafter"/>
</dbReference>
<dbReference type="GO" id="GO:0005886">
    <property type="term" value="C:plasma membrane"/>
    <property type="evidence" value="ECO:0007669"/>
    <property type="project" value="TreeGrafter"/>
</dbReference>
<dbReference type="GO" id="GO:0005337">
    <property type="term" value="F:nucleoside transmembrane transporter activity"/>
    <property type="evidence" value="ECO:0007669"/>
    <property type="project" value="InterPro"/>
</dbReference>
<name>A0A1Y3BDD3_EURMA</name>
<evidence type="ECO:0000256" key="4">
    <source>
        <dbReference type="ARBA" id="ARBA00022692"/>
    </source>
</evidence>